<keyword evidence="2" id="KW-1185">Reference proteome</keyword>
<name>D7SLI6_VITVI</name>
<protein>
    <submittedName>
        <fullName evidence="1">Uncharacterized protein</fullName>
    </submittedName>
</protein>
<proteinExistence type="predicted"/>
<reference evidence="2" key="1">
    <citation type="journal article" date="2007" name="Nature">
        <title>The grapevine genome sequence suggests ancestral hexaploidization in major angiosperm phyla.</title>
        <authorList>
            <consortium name="The French-Italian Public Consortium for Grapevine Genome Characterization."/>
            <person name="Jaillon O."/>
            <person name="Aury J.-M."/>
            <person name="Noel B."/>
            <person name="Policriti A."/>
            <person name="Clepet C."/>
            <person name="Casagrande A."/>
            <person name="Choisne N."/>
            <person name="Aubourg S."/>
            <person name="Vitulo N."/>
            <person name="Jubin C."/>
            <person name="Vezzi A."/>
            <person name="Legeai F."/>
            <person name="Hugueney P."/>
            <person name="Dasilva C."/>
            <person name="Horner D."/>
            <person name="Mica E."/>
            <person name="Jublot D."/>
            <person name="Poulain J."/>
            <person name="Bruyere C."/>
            <person name="Billault A."/>
            <person name="Segurens B."/>
            <person name="Gouyvenoux M."/>
            <person name="Ugarte E."/>
            <person name="Cattonaro F."/>
            <person name="Anthouard V."/>
            <person name="Vico V."/>
            <person name="Del Fabbro C."/>
            <person name="Alaux M."/>
            <person name="Di Gaspero G."/>
            <person name="Dumas V."/>
            <person name="Felice N."/>
            <person name="Paillard S."/>
            <person name="Juman I."/>
            <person name="Moroldo M."/>
            <person name="Scalabrin S."/>
            <person name="Canaguier A."/>
            <person name="Le Clainche I."/>
            <person name="Malacrida G."/>
            <person name="Durand E."/>
            <person name="Pesole G."/>
            <person name="Laucou V."/>
            <person name="Chatelet P."/>
            <person name="Merdinoglu D."/>
            <person name="Delledonne M."/>
            <person name="Pezzotti M."/>
            <person name="Lecharny A."/>
            <person name="Scarpelli C."/>
            <person name="Artiguenave F."/>
            <person name="Pe M.E."/>
            <person name="Valle G."/>
            <person name="Morgante M."/>
            <person name="Caboche M."/>
            <person name="Adam-Blondon A.-F."/>
            <person name="Weissenbach J."/>
            <person name="Quetier F."/>
            <person name="Wincker P."/>
        </authorList>
    </citation>
    <scope>NUCLEOTIDE SEQUENCE [LARGE SCALE GENOMIC DNA]</scope>
    <source>
        <strain evidence="2">cv. Pinot noir / PN40024</strain>
    </source>
</reference>
<organism evidence="1 2">
    <name type="scientific">Vitis vinifera</name>
    <name type="common">Grape</name>
    <dbReference type="NCBI Taxonomy" id="29760"/>
    <lineage>
        <taxon>Eukaryota</taxon>
        <taxon>Viridiplantae</taxon>
        <taxon>Streptophyta</taxon>
        <taxon>Embryophyta</taxon>
        <taxon>Tracheophyta</taxon>
        <taxon>Spermatophyta</taxon>
        <taxon>Magnoliopsida</taxon>
        <taxon>eudicotyledons</taxon>
        <taxon>Gunneridae</taxon>
        <taxon>Pentapetalae</taxon>
        <taxon>rosids</taxon>
        <taxon>Vitales</taxon>
        <taxon>Vitaceae</taxon>
        <taxon>Viteae</taxon>
        <taxon>Vitis</taxon>
    </lineage>
</organism>
<dbReference type="PaxDb" id="29760-VIT_06s0004g00670.t01"/>
<dbReference type="InParanoid" id="D7SLI6"/>
<dbReference type="EMBL" id="FN594951">
    <property type="protein sequence ID" value="CBI16514.3"/>
    <property type="molecule type" value="Genomic_DNA"/>
</dbReference>
<accession>D7SLI6</accession>
<dbReference type="HOGENOM" id="CLU_2532077_0_0_1"/>
<evidence type="ECO:0000313" key="2">
    <source>
        <dbReference type="Proteomes" id="UP000009183"/>
    </source>
</evidence>
<sequence>MALVTANSFLRLPQMVLRFTHSRKHVQLFIQVLCRMELSGFGQTLILNSKIFLQRKSLLTSQNWMTPHIPSPWELDIFHSGTRF</sequence>
<gene>
    <name evidence="1" type="ordered locus">VIT_06s0004g00670</name>
</gene>
<dbReference type="OrthoDB" id="426882at2759"/>
<evidence type="ECO:0000313" key="1">
    <source>
        <dbReference type="EMBL" id="CBI16514.3"/>
    </source>
</evidence>
<dbReference type="AlphaFoldDB" id="D7SLI6"/>
<dbReference type="Proteomes" id="UP000009183">
    <property type="component" value="Chromosome 6"/>
</dbReference>